<keyword evidence="2" id="KW-1185">Reference proteome</keyword>
<dbReference type="Proteomes" id="UP001140094">
    <property type="component" value="Unassembled WGS sequence"/>
</dbReference>
<gene>
    <name evidence="1" type="ORF">H4R20_003798</name>
</gene>
<protein>
    <submittedName>
        <fullName evidence="1">Uncharacterized protein</fullName>
    </submittedName>
</protein>
<sequence length="240" mass="25678">APALRAARRRSLELHELLDASRKHGGRTTQQSLLVGEARALRLGEAGGCDAVVDASFGRASAASPDGSRANAAIEDKHEAIAQVAGAGAQHGFPTAQTVVEAQHTLLSAHAQHISALVDEAEALAVLGRHSSGHPVHTIGRGLERYFGGLIDSLSLKQQLVAAEMHYTLYAPRVLEAAERLSGILRDRQASLAKEQSELEERLAIYRDAGGEFAEIAAAYSAVLRDMDGMRRDIARVRRL</sequence>
<organism evidence="1 2">
    <name type="scientific">Coemansia guatemalensis</name>
    <dbReference type="NCBI Taxonomy" id="2761395"/>
    <lineage>
        <taxon>Eukaryota</taxon>
        <taxon>Fungi</taxon>
        <taxon>Fungi incertae sedis</taxon>
        <taxon>Zoopagomycota</taxon>
        <taxon>Kickxellomycotina</taxon>
        <taxon>Kickxellomycetes</taxon>
        <taxon>Kickxellales</taxon>
        <taxon>Kickxellaceae</taxon>
        <taxon>Coemansia</taxon>
    </lineage>
</organism>
<evidence type="ECO:0000313" key="1">
    <source>
        <dbReference type="EMBL" id="KAJ2801125.1"/>
    </source>
</evidence>
<name>A0A9W8HSM1_9FUNG</name>
<proteinExistence type="predicted"/>
<comment type="caution">
    <text evidence="1">The sequence shown here is derived from an EMBL/GenBank/DDBJ whole genome shotgun (WGS) entry which is preliminary data.</text>
</comment>
<accession>A0A9W8HSM1</accession>
<evidence type="ECO:0000313" key="2">
    <source>
        <dbReference type="Proteomes" id="UP001140094"/>
    </source>
</evidence>
<dbReference type="EMBL" id="JANBUO010000866">
    <property type="protein sequence ID" value="KAJ2801125.1"/>
    <property type="molecule type" value="Genomic_DNA"/>
</dbReference>
<feature type="non-terminal residue" evidence="1">
    <location>
        <position position="1"/>
    </location>
</feature>
<dbReference type="AlphaFoldDB" id="A0A9W8HSM1"/>
<reference evidence="1" key="1">
    <citation type="submission" date="2022-07" db="EMBL/GenBank/DDBJ databases">
        <title>Phylogenomic reconstructions and comparative analyses of Kickxellomycotina fungi.</title>
        <authorList>
            <person name="Reynolds N.K."/>
            <person name="Stajich J.E."/>
            <person name="Barry K."/>
            <person name="Grigoriev I.V."/>
            <person name="Crous P."/>
            <person name="Smith M.E."/>
        </authorList>
    </citation>
    <scope>NUCLEOTIDE SEQUENCE</scope>
    <source>
        <strain evidence="1">NRRL 1565</strain>
    </source>
</reference>
<dbReference type="OrthoDB" id="66964at2759"/>